<dbReference type="AlphaFoldDB" id="A0A174YZ69"/>
<dbReference type="Proteomes" id="UP000095621">
    <property type="component" value="Unassembled WGS sequence"/>
</dbReference>
<sequence length="63" mass="7316">MLNRNIDNITITEAREMSEKRLTLELGKRSKKLEELGMGHEDACYFVSSVMNIGIVFQERKKN</sequence>
<dbReference type="RefSeq" id="WP_055215619.1">
    <property type="nucleotide sequence ID" value="NZ_CZBU01000003.1"/>
</dbReference>
<accession>A0A174YZ69</accession>
<name>A0A174YZ69_9FIRM</name>
<proteinExistence type="predicted"/>
<reference evidence="1 2" key="1">
    <citation type="submission" date="2015-09" db="EMBL/GenBank/DDBJ databases">
        <authorList>
            <consortium name="Pathogen Informatics"/>
        </authorList>
    </citation>
    <scope>NUCLEOTIDE SEQUENCE [LARGE SCALE GENOMIC DNA]</scope>
    <source>
        <strain evidence="1 2">2789STDY5834875</strain>
    </source>
</reference>
<protein>
    <submittedName>
        <fullName evidence="1">Uncharacterized protein</fullName>
    </submittedName>
</protein>
<dbReference type="EMBL" id="CZBU01000003">
    <property type="protein sequence ID" value="CUQ77246.1"/>
    <property type="molecule type" value="Genomic_DNA"/>
</dbReference>
<evidence type="ECO:0000313" key="2">
    <source>
        <dbReference type="Proteomes" id="UP000095621"/>
    </source>
</evidence>
<gene>
    <name evidence="1" type="ORF">ERS852490_01465</name>
</gene>
<evidence type="ECO:0000313" key="1">
    <source>
        <dbReference type="EMBL" id="CUQ77246.1"/>
    </source>
</evidence>
<organism evidence="1 2">
    <name type="scientific">Lachnospira eligens</name>
    <dbReference type="NCBI Taxonomy" id="39485"/>
    <lineage>
        <taxon>Bacteria</taxon>
        <taxon>Bacillati</taxon>
        <taxon>Bacillota</taxon>
        <taxon>Clostridia</taxon>
        <taxon>Lachnospirales</taxon>
        <taxon>Lachnospiraceae</taxon>
        <taxon>Lachnospira</taxon>
    </lineage>
</organism>